<keyword evidence="2" id="KW-1185">Reference proteome</keyword>
<dbReference type="AlphaFoldDB" id="A0A5B7IXX0"/>
<organism evidence="1 2">
    <name type="scientific">Portunus trituberculatus</name>
    <name type="common">Swimming crab</name>
    <name type="synonym">Neptunus trituberculatus</name>
    <dbReference type="NCBI Taxonomy" id="210409"/>
    <lineage>
        <taxon>Eukaryota</taxon>
        <taxon>Metazoa</taxon>
        <taxon>Ecdysozoa</taxon>
        <taxon>Arthropoda</taxon>
        <taxon>Crustacea</taxon>
        <taxon>Multicrustacea</taxon>
        <taxon>Malacostraca</taxon>
        <taxon>Eumalacostraca</taxon>
        <taxon>Eucarida</taxon>
        <taxon>Decapoda</taxon>
        <taxon>Pleocyemata</taxon>
        <taxon>Brachyura</taxon>
        <taxon>Eubrachyura</taxon>
        <taxon>Portunoidea</taxon>
        <taxon>Portunidae</taxon>
        <taxon>Portuninae</taxon>
        <taxon>Portunus</taxon>
    </lineage>
</organism>
<dbReference type="EMBL" id="VSRR010074277">
    <property type="protein sequence ID" value="MPC87365.1"/>
    <property type="molecule type" value="Genomic_DNA"/>
</dbReference>
<comment type="caution">
    <text evidence="1">The sequence shown here is derived from an EMBL/GenBank/DDBJ whole genome shotgun (WGS) entry which is preliminary data.</text>
</comment>
<accession>A0A5B7IXX0</accession>
<proteinExistence type="predicted"/>
<sequence>MSRFEAPLPQFGVEKVIFPRRFLVISGARTSAPRLVLMLRRRGLSLVNTRMKGRIKRGGIVIGAANGKVKGVLVCLGDGEMGSEECV</sequence>
<gene>
    <name evidence="1" type="ORF">E2C01_082226</name>
</gene>
<protein>
    <submittedName>
        <fullName evidence="1">Uncharacterized protein</fullName>
    </submittedName>
</protein>
<evidence type="ECO:0000313" key="2">
    <source>
        <dbReference type="Proteomes" id="UP000324222"/>
    </source>
</evidence>
<name>A0A5B7IXX0_PORTR</name>
<evidence type="ECO:0000313" key="1">
    <source>
        <dbReference type="EMBL" id="MPC87365.1"/>
    </source>
</evidence>
<dbReference type="Proteomes" id="UP000324222">
    <property type="component" value="Unassembled WGS sequence"/>
</dbReference>
<reference evidence="1 2" key="1">
    <citation type="submission" date="2019-05" db="EMBL/GenBank/DDBJ databases">
        <title>Another draft genome of Portunus trituberculatus and its Hox gene families provides insights of decapod evolution.</title>
        <authorList>
            <person name="Jeong J.-H."/>
            <person name="Song I."/>
            <person name="Kim S."/>
            <person name="Choi T."/>
            <person name="Kim D."/>
            <person name="Ryu S."/>
            <person name="Kim W."/>
        </authorList>
    </citation>
    <scope>NUCLEOTIDE SEQUENCE [LARGE SCALE GENOMIC DNA]</scope>
    <source>
        <tissue evidence="1">Muscle</tissue>
    </source>
</reference>